<evidence type="ECO:0000313" key="4">
    <source>
        <dbReference type="Proteomes" id="UP000092666"/>
    </source>
</evidence>
<dbReference type="EMBL" id="KI669494">
    <property type="protein sequence ID" value="OCF36730.1"/>
    <property type="molecule type" value="Genomic_DNA"/>
</dbReference>
<dbReference type="OrthoDB" id="2573934at2759"/>
<feature type="region of interest" description="Disordered" evidence="1">
    <location>
        <begin position="131"/>
        <end position="159"/>
    </location>
</feature>
<keyword evidence="2" id="KW-0812">Transmembrane</keyword>
<evidence type="ECO:0000313" key="3">
    <source>
        <dbReference type="EMBL" id="OCF36730.1"/>
    </source>
</evidence>
<proteinExistence type="predicted"/>
<accession>A0A1B9H0E5</accession>
<keyword evidence="4" id="KW-1185">Reference proteome</keyword>
<gene>
    <name evidence="3" type="ORF">I316_01326</name>
</gene>
<protein>
    <submittedName>
        <fullName evidence="3">Uncharacterized protein</fullName>
    </submittedName>
</protein>
<keyword evidence="2" id="KW-0472">Membrane</keyword>
<dbReference type="Proteomes" id="UP000092666">
    <property type="component" value="Unassembled WGS sequence"/>
</dbReference>
<name>A0A1B9H0E5_9TREE</name>
<sequence length="184" mass="19868">MPSLETAGTFTTMSTSVGGTDGDMTGTSTAFNTDSTVALSSGATKTGTSSGGASNATSTAYVYSYATSKIVRTAVAAGVIVLALTALVLFFKISSWIRYHQHLRRQRYLSLSLQSEQRANEYEIAAWADRPGTAPIHPSDRDRDRSNRRGEGKKRRKEIKEEIKAIKRGGANAWAVKEWEGVAS</sequence>
<feature type="transmembrane region" description="Helical" evidence="2">
    <location>
        <begin position="74"/>
        <end position="97"/>
    </location>
</feature>
<reference evidence="4" key="2">
    <citation type="submission" date="2013-12" db="EMBL/GenBank/DDBJ databases">
        <title>Evolution of pathogenesis and genome organization in the Tremellales.</title>
        <authorList>
            <person name="Cuomo C."/>
            <person name="Litvintseva A."/>
            <person name="Heitman J."/>
            <person name="Chen Y."/>
            <person name="Sun S."/>
            <person name="Springer D."/>
            <person name="Dromer F."/>
            <person name="Young S."/>
            <person name="Zeng Q."/>
            <person name="Chapman S."/>
            <person name="Gujja S."/>
            <person name="Saif S."/>
            <person name="Birren B."/>
        </authorList>
    </citation>
    <scope>NUCLEOTIDE SEQUENCE [LARGE SCALE GENOMIC DNA]</scope>
    <source>
        <strain evidence="4">BCC8398</strain>
    </source>
</reference>
<keyword evidence="2" id="KW-1133">Transmembrane helix</keyword>
<feature type="compositionally biased region" description="Basic and acidic residues" evidence="1">
    <location>
        <begin position="138"/>
        <end position="150"/>
    </location>
</feature>
<organism evidence="3 4">
    <name type="scientific">Kwoniella heveanensis BCC8398</name>
    <dbReference type="NCBI Taxonomy" id="1296120"/>
    <lineage>
        <taxon>Eukaryota</taxon>
        <taxon>Fungi</taxon>
        <taxon>Dikarya</taxon>
        <taxon>Basidiomycota</taxon>
        <taxon>Agaricomycotina</taxon>
        <taxon>Tremellomycetes</taxon>
        <taxon>Tremellales</taxon>
        <taxon>Cryptococcaceae</taxon>
        <taxon>Kwoniella</taxon>
    </lineage>
</organism>
<evidence type="ECO:0000256" key="2">
    <source>
        <dbReference type="SAM" id="Phobius"/>
    </source>
</evidence>
<reference evidence="3 4" key="1">
    <citation type="submission" date="2013-07" db="EMBL/GenBank/DDBJ databases">
        <title>The Genome Sequence of Cryptococcus heveanensis BCC8398.</title>
        <authorList>
            <consortium name="The Broad Institute Genome Sequencing Platform"/>
            <person name="Cuomo C."/>
            <person name="Litvintseva A."/>
            <person name="Chen Y."/>
            <person name="Heitman J."/>
            <person name="Sun S."/>
            <person name="Springer D."/>
            <person name="Dromer F."/>
            <person name="Young S.K."/>
            <person name="Zeng Q."/>
            <person name="Gargeya S."/>
            <person name="Fitzgerald M."/>
            <person name="Abouelleil A."/>
            <person name="Alvarado L."/>
            <person name="Berlin A.M."/>
            <person name="Chapman S.B."/>
            <person name="Dewar J."/>
            <person name="Goldberg J."/>
            <person name="Griggs A."/>
            <person name="Gujja S."/>
            <person name="Hansen M."/>
            <person name="Howarth C."/>
            <person name="Imamovic A."/>
            <person name="Larimer J."/>
            <person name="McCowan C."/>
            <person name="Murphy C."/>
            <person name="Pearson M."/>
            <person name="Priest M."/>
            <person name="Roberts A."/>
            <person name="Saif S."/>
            <person name="Shea T."/>
            <person name="Sykes S."/>
            <person name="Wortman J."/>
            <person name="Nusbaum C."/>
            <person name="Birren B."/>
        </authorList>
    </citation>
    <scope>NUCLEOTIDE SEQUENCE [LARGE SCALE GENOMIC DNA]</scope>
    <source>
        <strain evidence="3 4">BCC8398</strain>
    </source>
</reference>
<dbReference type="AlphaFoldDB" id="A0A1B9H0E5"/>
<evidence type="ECO:0000256" key="1">
    <source>
        <dbReference type="SAM" id="MobiDB-lite"/>
    </source>
</evidence>